<feature type="region of interest" description="Disordered" evidence="1">
    <location>
        <begin position="41"/>
        <end position="82"/>
    </location>
</feature>
<evidence type="ECO:0000256" key="1">
    <source>
        <dbReference type="SAM" id="MobiDB-lite"/>
    </source>
</evidence>
<accession>A0A9P8Y538</accession>
<proteinExistence type="predicted"/>
<dbReference type="EMBL" id="JAGTJQ010000005">
    <property type="protein sequence ID" value="KAH7031357.1"/>
    <property type="molecule type" value="Genomic_DNA"/>
</dbReference>
<gene>
    <name evidence="2" type="ORF">B0I36DRAFT_323754</name>
</gene>
<organism evidence="2 3">
    <name type="scientific">Microdochium trichocladiopsis</name>
    <dbReference type="NCBI Taxonomy" id="1682393"/>
    <lineage>
        <taxon>Eukaryota</taxon>
        <taxon>Fungi</taxon>
        <taxon>Dikarya</taxon>
        <taxon>Ascomycota</taxon>
        <taxon>Pezizomycotina</taxon>
        <taxon>Sordariomycetes</taxon>
        <taxon>Xylariomycetidae</taxon>
        <taxon>Xylariales</taxon>
        <taxon>Microdochiaceae</taxon>
        <taxon>Microdochium</taxon>
    </lineage>
</organism>
<dbReference type="Proteomes" id="UP000756346">
    <property type="component" value="Unassembled WGS sequence"/>
</dbReference>
<feature type="compositionally biased region" description="Polar residues" evidence="1">
    <location>
        <begin position="53"/>
        <end position="62"/>
    </location>
</feature>
<dbReference type="RefSeq" id="XP_046013037.1">
    <property type="nucleotide sequence ID" value="XM_046154017.1"/>
</dbReference>
<reference evidence="2" key="1">
    <citation type="journal article" date="2021" name="Nat. Commun.">
        <title>Genetic determinants of endophytism in the Arabidopsis root mycobiome.</title>
        <authorList>
            <person name="Mesny F."/>
            <person name="Miyauchi S."/>
            <person name="Thiergart T."/>
            <person name="Pickel B."/>
            <person name="Atanasova L."/>
            <person name="Karlsson M."/>
            <person name="Huettel B."/>
            <person name="Barry K.W."/>
            <person name="Haridas S."/>
            <person name="Chen C."/>
            <person name="Bauer D."/>
            <person name="Andreopoulos W."/>
            <person name="Pangilinan J."/>
            <person name="LaButti K."/>
            <person name="Riley R."/>
            <person name="Lipzen A."/>
            <person name="Clum A."/>
            <person name="Drula E."/>
            <person name="Henrissat B."/>
            <person name="Kohler A."/>
            <person name="Grigoriev I.V."/>
            <person name="Martin F.M."/>
            <person name="Hacquard S."/>
        </authorList>
    </citation>
    <scope>NUCLEOTIDE SEQUENCE</scope>
    <source>
        <strain evidence="2">MPI-CAGE-CH-0230</strain>
    </source>
</reference>
<keyword evidence="3" id="KW-1185">Reference proteome</keyword>
<comment type="caution">
    <text evidence="2">The sequence shown here is derived from an EMBL/GenBank/DDBJ whole genome shotgun (WGS) entry which is preliminary data.</text>
</comment>
<name>A0A9P8Y538_9PEZI</name>
<dbReference type="GeneID" id="70183563"/>
<feature type="compositionally biased region" description="Basic and acidic residues" evidence="1">
    <location>
        <begin position="63"/>
        <end position="73"/>
    </location>
</feature>
<sequence length="164" mass="17667">MVKIHDALHVRSEAKSKTRPSIFTQVRAPCKEQCRLSNLSLVSRPGSDPAAHQTPTASQSAHHQVENLQKTEPRSTQGVLTESSEPLAYFRHAGCAAPLPARVSPILCEIRQESFSTPQKGHSAASAYLRVLLLGKPRILQSGMTKLGFGCAHNGCSDQASCAI</sequence>
<dbReference type="AlphaFoldDB" id="A0A9P8Y538"/>
<protein>
    <submittedName>
        <fullName evidence="2">Uncharacterized protein</fullName>
    </submittedName>
</protein>
<evidence type="ECO:0000313" key="3">
    <source>
        <dbReference type="Proteomes" id="UP000756346"/>
    </source>
</evidence>
<evidence type="ECO:0000313" key="2">
    <source>
        <dbReference type="EMBL" id="KAH7031357.1"/>
    </source>
</evidence>